<dbReference type="InterPro" id="IPR041916">
    <property type="entry name" value="Anti_sigma_zinc_sf"/>
</dbReference>
<proteinExistence type="predicted"/>
<feature type="transmembrane region" description="Helical" evidence="3">
    <location>
        <begin position="109"/>
        <end position="131"/>
    </location>
</feature>
<keyword evidence="3" id="KW-1133">Transmembrane helix</keyword>
<keyword evidence="1" id="KW-0805">Transcription regulation</keyword>
<dbReference type="Proteomes" id="UP000479756">
    <property type="component" value="Unassembled WGS sequence"/>
</dbReference>
<dbReference type="AlphaFoldDB" id="A0A7C9PLN2"/>
<evidence type="ECO:0000256" key="2">
    <source>
        <dbReference type="ARBA" id="ARBA00023163"/>
    </source>
</evidence>
<comment type="caution">
    <text evidence="4">The sequence shown here is derived from an EMBL/GenBank/DDBJ whole genome shotgun (WGS) entry which is preliminary data.</text>
</comment>
<dbReference type="RefSeq" id="WP_163471994.1">
    <property type="nucleotide sequence ID" value="NZ_JAAGWZ010000001.1"/>
</dbReference>
<accession>A0A7C9PLN2</accession>
<evidence type="ECO:0000256" key="3">
    <source>
        <dbReference type="SAM" id="Phobius"/>
    </source>
</evidence>
<protein>
    <submittedName>
        <fullName evidence="4">Zf-HC2 domain-containing protein</fullName>
    </submittedName>
</protein>
<keyword evidence="5" id="KW-1185">Reference proteome</keyword>
<evidence type="ECO:0000313" key="4">
    <source>
        <dbReference type="EMBL" id="NEM90330.1"/>
    </source>
</evidence>
<keyword evidence="2" id="KW-0804">Transcription</keyword>
<dbReference type="EMBL" id="JAAGWZ010000001">
    <property type="protein sequence ID" value="NEM90330.1"/>
    <property type="molecule type" value="Genomic_DNA"/>
</dbReference>
<organism evidence="4 5">
    <name type="scientific">Galbitalea soli</name>
    <dbReference type="NCBI Taxonomy" id="1268042"/>
    <lineage>
        <taxon>Bacteria</taxon>
        <taxon>Bacillati</taxon>
        <taxon>Actinomycetota</taxon>
        <taxon>Actinomycetes</taxon>
        <taxon>Micrococcales</taxon>
        <taxon>Microbacteriaceae</taxon>
        <taxon>Galbitalea</taxon>
    </lineage>
</organism>
<evidence type="ECO:0000313" key="5">
    <source>
        <dbReference type="Proteomes" id="UP000479756"/>
    </source>
</evidence>
<keyword evidence="3" id="KW-0812">Transmembrane</keyword>
<name>A0A7C9PLN2_9MICO</name>
<evidence type="ECO:0000256" key="1">
    <source>
        <dbReference type="ARBA" id="ARBA00023015"/>
    </source>
</evidence>
<gene>
    <name evidence="4" type="ORF">G3T37_03055</name>
</gene>
<sequence>MTDDHEGFRDWDAAYVLGALAPADRLSYERHLETCALCAAAVAELAGLPGILGRLPAADALAIGSDAASAGEQTVLGTVRHLGEPQLGDSAPSLRHLARAVRRRTRARVIGAIAAVALVGGATAGAVVALAPAAPAAVAMSVVGTPVMTADLRVVPTAWGTRLEWSCRYRAAGTRAAYGGPQSYDLVVVDRSGRRVTVASWTSTGAPADGLVATTAIAAAEIRSVEVTPSGSDTAILRENL</sequence>
<dbReference type="Gene3D" id="1.10.10.1320">
    <property type="entry name" value="Anti-sigma factor, zinc-finger domain"/>
    <property type="match status" value="1"/>
</dbReference>
<keyword evidence="3" id="KW-0472">Membrane</keyword>
<reference evidence="4 5" key="1">
    <citation type="journal article" date="2014" name="Int. J. Syst. Evol. Microbiol.">
        <title>Description of Galbitalea soli gen. nov., sp. nov., and Frondihabitans sucicola sp. nov.</title>
        <authorList>
            <person name="Kim S.J."/>
            <person name="Lim J.M."/>
            <person name="Ahn J.H."/>
            <person name="Weon H.Y."/>
            <person name="Hamada M."/>
            <person name="Suzuki K."/>
            <person name="Ahn T.Y."/>
            <person name="Kwon S.W."/>
        </authorList>
    </citation>
    <scope>NUCLEOTIDE SEQUENCE [LARGE SCALE GENOMIC DNA]</scope>
    <source>
        <strain evidence="4 5">NBRC 108727</strain>
    </source>
</reference>